<organism evidence="8 9">
    <name type="scientific">Dermatophagoides pteronyssinus</name>
    <name type="common">European house dust mite</name>
    <dbReference type="NCBI Taxonomy" id="6956"/>
    <lineage>
        <taxon>Eukaryota</taxon>
        <taxon>Metazoa</taxon>
        <taxon>Ecdysozoa</taxon>
        <taxon>Arthropoda</taxon>
        <taxon>Chelicerata</taxon>
        <taxon>Arachnida</taxon>
        <taxon>Acari</taxon>
        <taxon>Acariformes</taxon>
        <taxon>Sarcoptiformes</taxon>
        <taxon>Astigmata</taxon>
        <taxon>Psoroptidia</taxon>
        <taxon>Analgoidea</taxon>
        <taxon>Pyroglyphidae</taxon>
        <taxon>Dermatophagoidinae</taxon>
        <taxon>Dermatophagoides</taxon>
    </lineage>
</organism>
<evidence type="ECO:0000256" key="6">
    <source>
        <dbReference type="SAM" id="Phobius"/>
    </source>
</evidence>
<dbReference type="GO" id="GO:0006644">
    <property type="term" value="P:phospholipid metabolic process"/>
    <property type="evidence" value="ECO:0007669"/>
    <property type="project" value="InterPro"/>
</dbReference>
<dbReference type="Gene3D" id="1.20.144.10">
    <property type="entry name" value="Phosphatidic acid phosphatase type 2/haloperoxidase"/>
    <property type="match status" value="1"/>
</dbReference>
<dbReference type="SMART" id="SM00014">
    <property type="entry name" value="acidPPc"/>
    <property type="match status" value="1"/>
</dbReference>
<evidence type="ECO:0000313" key="9">
    <source>
        <dbReference type="RefSeq" id="XP_027204501.1"/>
    </source>
</evidence>
<keyword evidence="5 6" id="KW-0472">Membrane</keyword>
<name>A0A6P6YIC3_DERPT</name>
<dbReference type="OMA" id="HASASCY"/>
<keyword evidence="3 6" id="KW-0812">Transmembrane</keyword>
<evidence type="ECO:0000256" key="2">
    <source>
        <dbReference type="ARBA" id="ARBA00008816"/>
    </source>
</evidence>
<gene>
    <name evidence="9" type="primary">LOC113798205</name>
</gene>
<dbReference type="KEGG" id="dpte:113798205"/>
<dbReference type="AlphaFoldDB" id="A0A6P6YIC3"/>
<dbReference type="InterPro" id="IPR000326">
    <property type="entry name" value="PAP2/HPO"/>
</dbReference>
<comment type="subcellular location">
    <subcellularLocation>
        <location evidence="1">Membrane</location>
        <topology evidence="1">Multi-pass membrane protein</topology>
    </subcellularLocation>
</comment>
<evidence type="ECO:0000313" key="8">
    <source>
        <dbReference type="Proteomes" id="UP000515146"/>
    </source>
</evidence>
<dbReference type="InterPro" id="IPR036938">
    <property type="entry name" value="PAP2/HPO_sf"/>
</dbReference>
<feature type="transmembrane region" description="Helical" evidence="6">
    <location>
        <begin position="243"/>
        <end position="261"/>
    </location>
</feature>
<keyword evidence="4 6" id="KW-1133">Transmembrane helix</keyword>
<dbReference type="GO" id="GO:0007165">
    <property type="term" value="P:signal transduction"/>
    <property type="evidence" value="ECO:0007669"/>
    <property type="project" value="TreeGrafter"/>
</dbReference>
<dbReference type="Pfam" id="PF01569">
    <property type="entry name" value="PAP2"/>
    <property type="match status" value="1"/>
</dbReference>
<feature type="transmembrane region" description="Helical" evidence="6">
    <location>
        <begin position="65"/>
        <end position="87"/>
    </location>
</feature>
<dbReference type="Proteomes" id="UP000515146">
    <property type="component" value="Unplaced"/>
</dbReference>
<sequence length="262" mass="31284">MFYSICRLRKLSMKRISKKNMALNIDRKIIILLIILFIMIFRYWPPYQRGFNCTDKSLQHRFRPLWFKTSYLFLFTLFLPILIIYMIQRYTSSSSSCSTGLKKFLIGFMINLNLTEIFKRTFGRLRPHVYDFCHLDRYCPNGTNIDHYIDSFECINNDYPWYITNERLSFYSGHSSLGAFAGTFLVCFLHENFYQKLQQQSSTSKSNKWKNKLLLSLEMVIFLIYLIPGYSQYLIKWHFLSDILAGFTFGSLHALIVHRLFL</sequence>
<dbReference type="PANTHER" id="PTHR10165:SF103">
    <property type="entry name" value="PHOSPHOLIPID PHOSPHATASE HOMOLOG 1.2 HOMOLOG"/>
    <property type="match status" value="1"/>
</dbReference>
<feature type="transmembrane region" description="Helical" evidence="6">
    <location>
        <begin position="213"/>
        <end position="231"/>
    </location>
</feature>
<accession>A0A6P6YIC3</accession>
<evidence type="ECO:0000256" key="3">
    <source>
        <dbReference type="ARBA" id="ARBA00022692"/>
    </source>
</evidence>
<evidence type="ECO:0000259" key="7">
    <source>
        <dbReference type="SMART" id="SM00014"/>
    </source>
</evidence>
<dbReference type="GO" id="GO:0046839">
    <property type="term" value="P:phospholipid dephosphorylation"/>
    <property type="evidence" value="ECO:0007669"/>
    <property type="project" value="TreeGrafter"/>
</dbReference>
<evidence type="ECO:0000256" key="5">
    <source>
        <dbReference type="ARBA" id="ARBA00023136"/>
    </source>
</evidence>
<dbReference type="OrthoDB" id="8907274at2759"/>
<dbReference type="GO" id="GO:0008195">
    <property type="term" value="F:phosphatidate phosphatase activity"/>
    <property type="evidence" value="ECO:0007669"/>
    <property type="project" value="TreeGrafter"/>
</dbReference>
<comment type="similarity">
    <text evidence="2">Belongs to the PA-phosphatase related phosphoesterase family.</text>
</comment>
<proteinExistence type="inferred from homology"/>
<feature type="transmembrane region" description="Helical" evidence="6">
    <location>
        <begin position="21"/>
        <end position="45"/>
    </location>
</feature>
<dbReference type="GO" id="GO:0005886">
    <property type="term" value="C:plasma membrane"/>
    <property type="evidence" value="ECO:0007669"/>
    <property type="project" value="TreeGrafter"/>
</dbReference>
<dbReference type="PANTHER" id="PTHR10165">
    <property type="entry name" value="LIPID PHOSPHATE PHOSPHATASE"/>
    <property type="match status" value="1"/>
</dbReference>
<dbReference type="InterPro" id="IPR043216">
    <property type="entry name" value="PAP-like"/>
</dbReference>
<dbReference type="RefSeq" id="XP_027204501.1">
    <property type="nucleotide sequence ID" value="XM_027348700.1"/>
</dbReference>
<evidence type="ECO:0000256" key="4">
    <source>
        <dbReference type="ARBA" id="ARBA00022989"/>
    </source>
</evidence>
<reference evidence="9" key="1">
    <citation type="submission" date="2025-08" db="UniProtKB">
        <authorList>
            <consortium name="RefSeq"/>
        </authorList>
    </citation>
    <scope>IDENTIFICATION</scope>
    <source>
        <strain evidence="9">Airmid</strain>
    </source>
</reference>
<protein>
    <submittedName>
        <fullName evidence="9">Phosphatidate phosphatase</fullName>
    </submittedName>
</protein>
<feature type="domain" description="Phosphatidic acid phosphatase type 2/haloperoxidase" evidence="7">
    <location>
        <begin position="99"/>
        <end position="258"/>
    </location>
</feature>
<evidence type="ECO:0000256" key="1">
    <source>
        <dbReference type="ARBA" id="ARBA00004141"/>
    </source>
</evidence>
<dbReference type="InParanoid" id="A0A6P6YIC3"/>
<keyword evidence="8" id="KW-1185">Reference proteome</keyword>
<dbReference type="SUPFAM" id="SSF48317">
    <property type="entry name" value="Acid phosphatase/Vanadium-dependent haloperoxidase"/>
    <property type="match status" value="1"/>
</dbReference>